<dbReference type="EMBL" id="KX701232">
    <property type="protein sequence ID" value="APD75188.1"/>
    <property type="molecule type" value="Genomic_DNA"/>
</dbReference>
<dbReference type="SUPFAM" id="SSF58087">
    <property type="entry name" value="Variant surface glycoprotein (N-terminal domain)"/>
    <property type="match status" value="1"/>
</dbReference>
<dbReference type="SUPFAM" id="SSF118251">
    <property type="entry name" value="Variant surface glycoprotein MITAT 1.2, VSG 221, C-terminal domain"/>
    <property type="match status" value="1"/>
</dbReference>
<dbReference type="GO" id="GO:0098552">
    <property type="term" value="C:side of membrane"/>
    <property type="evidence" value="ECO:0007669"/>
    <property type="project" value="UniProtKB-KW"/>
</dbReference>
<comment type="subcellular location">
    <subcellularLocation>
        <location evidence="2">Cell membrane</location>
        <topology evidence="2">Lipid-anchor</topology>
        <topology evidence="2">GPI-anchor</topology>
    </subcellularLocation>
</comment>
<protein>
    <submittedName>
        <fullName evidence="8">Variant surface glycoprotein 1125.5011</fullName>
    </submittedName>
</protein>
<evidence type="ECO:0000256" key="6">
    <source>
        <dbReference type="ARBA" id="ARBA00023180"/>
    </source>
</evidence>
<reference evidence="8" key="1">
    <citation type="submission" date="2016-08" db="EMBL/GenBank/DDBJ databases">
        <title>VSG repertoire of Trypanosoma brucei EATRO 1125.</title>
        <authorList>
            <person name="Cross G.A."/>
        </authorList>
    </citation>
    <scope>NUCLEOTIDE SEQUENCE</scope>
    <source>
        <strain evidence="8">EATRO 1125</strain>
    </source>
</reference>
<keyword evidence="3" id="KW-1003">Cell membrane</keyword>
<evidence type="ECO:0000256" key="7">
    <source>
        <dbReference type="ARBA" id="ARBA00023288"/>
    </source>
</evidence>
<evidence type="ECO:0000256" key="2">
    <source>
        <dbReference type="ARBA" id="ARBA00004609"/>
    </source>
</evidence>
<keyword evidence="6" id="KW-0325">Glycoprotein</keyword>
<evidence type="ECO:0000256" key="1">
    <source>
        <dbReference type="ARBA" id="ARBA00002523"/>
    </source>
</evidence>
<proteinExistence type="predicted"/>
<dbReference type="VEuPathDB" id="TriTrypDB:Tb11.1720"/>
<dbReference type="AlphaFoldDB" id="A0A1J0RBK1"/>
<keyword evidence="4" id="KW-0336">GPI-anchor</keyword>
<dbReference type="VEuPathDB" id="TriTrypDB:Tb427_000346300"/>
<keyword evidence="7" id="KW-0449">Lipoprotein</keyword>
<name>A0A1J0RBK1_9TRYP</name>
<accession>A0A1J0RBK1</accession>
<sequence length="404" mass="43046">MAFKTLAIVTENDVPNLLQQGREQQKRYTTTAKLLKVQEAAMLSQRKSAKPIITTSTATVTAADEAIGQTTSMATCTADVTISASETNCTYEKQKDEIKTANVDFESATKIKIAELYSSKPGFSVKACAKGTVADATAPPTHKAGGCIVGGSDSGGANRNDGIAAELTAKAASHREGEVSFFAEGSNSNCTQVDSNQGHTELKTKTLANALCELKKAPELAYTEPHNQAISSIENNDKLVRVLTDLTNPGAAPPTESQKKKELFNKYFGADAAAFKAEITDAVIEKNIDVTIRKKEIKKTAFELAGTDEGLTVLSYLQGKELAEKKQSQDAVAIPESTKESSDKCKAISDKDKCNNKDGCEYKGGKCKLKIGVKSENDAKTTNTTGSNSFVINKAPLLLAVLLL</sequence>
<evidence type="ECO:0000313" key="8">
    <source>
        <dbReference type="EMBL" id="APD75188.1"/>
    </source>
</evidence>
<keyword evidence="5" id="KW-0472">Membrane</keyword>
<evidence type="ECO:0000256" key="5">
    <source>
        <dbReference type="ARBA" id="ARBA00023136"/>
    </source>
</evidence>
<organism evidence="8">
    <name type="scientific">Trypanosoma brucei</name>
    <dbReference type="NCBI Taxonomy" id="5691"/>
    <lineage>
        <taxon>Eukaryota</taxon>
        <taxon>Discoba</taxon>
        <taxon>Euglenozoa</taxon>
        <taxon>Kinetoplastea</taxon>
        <taxon>Metakinetoplastina</taxon>
        <taxon>Trypanosomatida</taxon>
        <taxon>Trypanosomatidae</taxon>
        <taxon>Trypanosoma</taxon>
    </lineage>
</organism>
<evidence type="ECO:0000256" key="4">
    <source>
        <dbReference type="ARBA" id="ARBA00022622"/>
    </source>
</evidence>
<evidence type="ECO:0000256" key="3">
    <source>
        <dbReference type="ARBA" id="ARBA00022475"/>
    </source>
</evidence>
<dbReference type="InterPro" id="IPR027446">
    <property type="entry name" value="VSG_C_dom_sf"/>
</dbReference>
<dbReference type="GO" id="GO:0005886">
    <property type="term" value="C:plasma membrane"/>
    <property type="evidence" value="ECO:0007669"/>
    <property type="project" value="UniProtKB-SubCell"/>
</dbReference>
<comment type="function">
    <text evidence="1">VSG forms a coat on the surface of the parasite. The trypanosome evades the immune response of the host by expressing a series of antigenically distinct VSGs from an estimated 1000 VSG genes.</text>
</comment>